<evidence type="ECO:0000256" key="4">
    <source>
        <dbReference type="ARBA" id="ARBA00022989"/>
    </source>
</evidence>
<comment type="subcellular location">
    <subcellularLocation>
        <location evidence="1">Cell membrane</location>
        <topology evidence="1">Multi-pass membrane protein</topology>
    </subcellularLocation>
</comment>
<evidence type="ECO:0000256" key="2">
    <source>
        <dbReference type="ARBA" id="ARBA00022475"/>
    </source>
</evidence>
<dbReference type="EMBL" id="CAJNON010000161">
    <property type="protein sequence ID" value="CAF1052715.1"/>
    <property type="molecule type" value="Genomic_DNA"/>
</dbReference>
<feature type="domain" description="G-protein coupled receptors family 1 profile" evidence="8">
    <location>
        <begin position="42"/>
        <end position="296"/>
    </location>
</feature>
<dbReference type="EMBL" id="CAJOAY010000193">
    <property type="protein sequence ID" value="CAF3579961.1"/>
    <property type="molecule type" value="Genomic_DNA"/>
</dbReference>
<organism evidence="9 13">
    <name type="scientific">Adineta steineri</name>
    <dbReference type="NCBI Taxonomy" id="433720"/>
    <lineage>
        <taxon>Eukaryota</taxon>
        <taxon>Metazoa</taxon>
        <taxon>Spiralia</taxon>
        <taxon>Gnathifera</taxon>
        <taxon>Rotifera</taxon>
        <taxon>Eurotatoria</taxon>
        <taxon>Bdelloidea</taxon>
        <taxon>Adinetida</taxon>
        <taxon>Adinetidae</taxon>
        <taxon>Adineta</taxon>
    </lineage>
</organism>
<feature type="transmembrane region" description="Helical" evidence="7">
    <location>
        <begin position="234"/>
        <end position="261"/>
    </location>
</feature>
<reference evidence="9" key="1">
    <citation type="submission" date="2021-02" db="EMBL/GenBank/DDBJ databases">
        <authorList>
            <person name="Nowell W R."/>
        </authorList>
    </citation>
    <scope>NUCLEOTIDE SEQUENCE</scope>
</reference>
<dbReference type="EMBL" id="CAJNOG010000213">
    <property type="protein sequence ID" value="CAF1081798.1"/>
    <property type="molecule type" value="Genomic_DNA"/>
</dbReference>
<dbReference type="PROSITE" id="PS50262">
    <property type="entry name" value="G_PROTEIN_RECEP_F1_2"/>
    <property type="match status" value="1"/>
</dbReference>
<feature type="transmembrane region" description="Helical" evidence="7">
    <location>
        <begin position="59"/>
        <end position="82"/>
    </location>
</feature>
<sequence>MNTTTHLFSLSYDSNSTSINNQSWFIPVDILLIIFLGLTIILSFVFLCIILFDKTCHTVAMMLVVNSCLAALLFTSSLIWQTGISLRNDLKRLEHEDPPCRFRAYIGYVGCSEMFYSYLLQSIYRYILAVYPTRLFYQSARFQFFLIVITWICAFICISPFILTGEIIYTVDDQICQMPLQRSVVLIYGLFYMYIIPMNSIMFIYYRLVYYVKQMSKRVTQVNSVTRAQRELRMVYRVVIIVSILLIVGFPYTVFILMGLISQPPKYHFRIAFGFVDVSLFLIIITLFNFTDPVKLSIMKRINRQKNTAVEPFR</sequence>
<keyword evidence="5 7" id="KW-0472">Membrane</keyword>
<feature type="transmembrane region" description="Helical" evidence="7">
    <location>
        <begin position="30"/>
        <end position="52"/>
    </location>
</feature>
<dbReference type="OrthoDB" id="10078968at2759"/>
<dbReference type="AlphaFoldDB" id="A0A814KLR0"/>
<evidence type="ECO:0000313" key="9">
    <source>
        <dbReference type="EMBL" id="CAF1052715.1"/>
    </source>
</evidence>
<evidence type="ECO:0000256" key="7">
    <source>
        <dbReference type="SAM" id="Phobius"/>
    </source>
</evidence>
<evidence type="ECO:0000313" key="13">
    <source>
        <dbReference type="Proteomes" id="UP000663891"/>
    </source>
</evidence>
<keyword evidence="2" id="KW-1003">Cell membrane</keyword>
<evidence type="ECO:0000256" key="3">
    <source>
        <dbReference type="ARBA" id="ARBA00022692"/>
    </source>
</evidence>
<dbReference type="PANTHER" id="PTHR24241:SF76">
    <property type="entry name" value="NEUROPEPTIDE SIFAMIDE RECEPTOR"/>
    <property type="match status" value="1"/>
</dbReference>
<dbReference type="EMBL" id="CAJOAZ010000279">
    <property type="protein sequence ID" value="CAF3601389.1"/>
    <property type="molecule type" value="Genomic_DNA"/>
</dbReference>
<evidence type="ECO:0000256" key="1">
    <source>
        <dbReference type="ARBA" id="ARBA00004651"/>
    </source>
</evidence>
<dbReference type="CDD" id="cd00637">
    <property type="entry name" value="7tm_classA_rhodopsin-like"/>
    <property type="match status" value="1"/>
</dbReference>
<evidence type="ECO:0000313" key="11">
    <source>
        <dbReference type="EMBL" id="CAF3579961.1"/>
    </source>
</evidence>
<dbReference type="GO" id="GO:0005886">
    <property type="term" value="C:plasma membrane"/>
    <property type="evidence" value="ECO:0007669"/>
    <property type="project" value="UniProtKB-SubCell"/>
</dbReference>
<dbReference type="PANTHER" id="PTHR24241">
    <property type="entry name" value="NEUROPEPTIDE RECEPTOR-RELATED G-PROTEIN COUPLED RECEPTOR"/>
    <property type="match status" value="1"/>
</dbReference>
<dbReference type="Gene3D" id="1.20.1070.10">
    <property type="entry name" value="Rhodopsin 7-helix transmembrane proteins"/>
    <property type="match status" value="1"/>
</dbReference>
<feature type="transmembrane region" description="Helical" evidence="7">
    <location>
        <begin position="142"/>
        <end position="163"/>
    </location>
</feature>
<dbReference type="InterPro" id="IPR017452">
    <property type="entry name" value="GPCR_Rhodpsn_7TM"/>
</dbReference>
<gene>
    <name evidence="10" type="ORF">JYZ213_LOCUS20335</name>
    <name evidence="11" type="ORF">OKA104_LOCUS5552</name>
    <name evidence="12" type="ORF">OXD698_LOCUS6435</name>
    <name evidence="9" type="ORF">VCS650_LOCUS17497</name>
</gene>
<feature type="transmembrane region" description="Helical" evidence="7">
    <location>
        <begin position="183"/>
        <end position="208"/>
    </location>
</feature>
<dbReference type="GO" id="GO:0004930">
    <property type="term" value="F:G protein-coupled receptor activity"/>
    <property type="evidence" value="ECO:0007669"/>
    <property type="project" value="InterPro"/>
</dbReference>
<dbReference type="Proteomes" id="UP000663845">
    <property type="component" value="Unassembled WGS sequence"/>
</dbReference>
<evidence type="ECO:0000259" key="8">
    <source>
        <dbReference type="PROSITE" id="PS50262"/>
    </source>
</evidence>
<evidence type="ECO:0000256" key="5">
    <source>
        <dbReference type="ARBA" id="ARBA00023136"/>
    </source>
</evidence>
<feature type="transmembrane region" description="Helical" evidence="7">
    <location>
        <begin position="267"/>
        <end position="291"/>
    </location>
</feature>
<dbReference type="Pfam" id="PF00001">
    <property type="entry name" value="7tm_1"/>
    <property type="match status" value="1"/>
</dbReference>
<evidence type="ECO:0000313" key="10">
    <source>
        <dbReference type="EMBL" id="CAF1081798.1"/>
    </source>
</evidence>
<protein>
    <recommendedName>
        <fullName evidence="8">G-protein coupled receptors family 1 profile domain-containing protein</fullName>
    </recommendedName>
</protein>
<feature type="transmembrane region" description="Helical" evidence="7">
    <location>
        <begin position="102"/>
        <end position="121"/>
    </location>
</feature>
<dbReference type="GO" id="GO:0042277">
    <property type="term" value="F:peptide binding"/>
    <property type="evidence" value="ECO:0007669"/>
    <property type="project" value="TreeGrafter"/>
</dbReference>
<dbReference type="Proteomes" id="UP000663891">
    <property type="component" value="Unassembled WGS sequence"/>
</dbReference>
<comment type="caution">
    <text evidence="9">The sequence shown here is derived from an EMBL/GenBank/DDBJ whole genome shotgun (WGS) entry which is preliminary data.</text>
</comment>
<evidence type="ECO:0000313" key="12">
    <source>
        <dbReference type="EMBL" id="CAF3601389.1"/>
    </source>
</evidence>
<dbReference type="SUPFAM" id="SSF81321">
    <property type="entry name" value="Family A G protein-coupled receptor-like"/>
    <property type="match status" value="1"/>
</dbReference>
<name>A0A814KLR0_9BILA</name>
<keyword evidence="3 7" id="KW-0812">Transmembrane</keyword>
<evidence type="ECO:0000256" key="6">
    <source>
        <dbReference type="ARBA" id="ARBA00023170"/>
    </source>
</evidence>
<dbReference type="GO" id="GO:0032870">
    <property type="term" value="P:cellular response to hormone stimulus"/>
    <property type="evidence" value="ECO:0007669"/>
    <property type="project" value="TreeGrafter"/>
</dbReference>
<proteinExistence type="predicted"/>
<dbReference type="Proteomes" id="UP000663881">
    <property type="component" value="Unassembled WGS sequence"/>
</dbReference>
<accession>A0A814KLR0</accession>
<keyword evidence="6" id="KW-0675">Receptor</keyword>
<dbReference type="Proteomes" id="UP000663844">
    <property type="component" value="Unassembled WGS sequence"/>
</dbReference>
<keyword evidence="4 7" id="KW-1133">Transmembrane helix</keyword>
<dbReference type="InterPro" id="IPR000276">
    <property type="entry name" value="GPCR_Rhodpsn"/>
</dbReference>